<feature type="domain" description="HTH marR-type" evidence="5">
    <location>
        <begin position="38"/>
        <end position="167"/>
    </location>
</feature>
<comment type="caution">
    <text evidence="6">The sequence shown here is derived from an EMBL/GenBank/DDBJ whole genome shotgun (WGS) entry which is preliminary data.</text>
</comment>
<dbReference type="Gene3D" id="1.10.10.10">
    <property type="entry name" value="Winged helix-like DNA-binding domain superfamily/Winged helix DNA-binding domain"/>
    <property type="match status" value="1"/>
</dbReference>
<dbReference type="eggNOG" id="COG1846">
    <property type="taxonomic scope" value="Bacteria"/>
</dbReference>
<reference evidence="6" key="1">
    <citation type="submission" date="2007-11" db="EMBL/GenBank/DDBJ databases">
        <authorList>
            <person name="Fulton L."/>
            <person name="Clifton S."/>
            <person name="Fulton B."/>
            <person name="Xu J."/>
            <person name="Minx P."/>
            <person name="Pepin K.H."/>
            <person name="Johnson M."/>
            <person name="Thiruvilangam P."/>
            <person name="Bhonagiri V."/>
            <person name="Nash W.E."/>
            <person name="Mardis E.R."/>
            <person name="Wilson R.K."/>
        </authorList>
    </citation>
    <scope>NUCLEOTIDE SEQUENCE [LARGE SCALE GENOMIC DNA]</scope>
    <source>
        <strain evidence="6">DSM 17241</strain>
    </source>
</reference>
<dbReference type="InterPro" id="IPR036388">
    <property type="entry name" value="WH-like_DNA-bd_sf"/>
</dbReference>
<evidence type="ECO:0000256" key="1">
    <source>
        <dbReference type="ARBA" id="ARBA00023015"/>
    </source>
</evidence>
<accession>B0P7D1</accession>
<dbReference type="EMBL" id="ABGD02000006">
    <property type="protein sequence ID" value="EDS12435.1"/>
    <property type="molecule type" value="Genomic_DNA"/>
</dbReference>
<evidence type="ECO:0000313" key="7">
    <source>
        <dbReference type="Proteomes" id="UP000003803"/>
    </source>
</evidence>
<dbReference type="PROSITE" id="PS01117">
    <property type="entry name" value="HTH_MARR_1"/>
    <property type="match status" value="1"/>
</dbReference>
<dbReference type="SMART" id="SM00347">
    <property type="entry name" value="HTH_MARR"/>
    <property type="match status" value="1"/>
</dbReference>
<proteinExistence type="predicted"/>
<name>B0P7D1_9FIRM</name>
<dbReference type="Pfam" id="PF01047">
    <property type="entry name" value="MarR"/>
    <property type="match status" value="1"/>
</dbReference>
<dbReference type="InterPro" id="IPR023187">
    <property type="entry name" value="Tscrpt_reg_MarR-type_CS"/>
</dbReference>
<dbReference type="PRINTS" id="PR00598">
    <property type="entry name" value="HTHMARR"/>
</dbReference>
<dbReference type="PANTHER" id="PTHR42756">
    <property type="entry name" value="TRANSCRIPTIONAL REGULATOR, MARR"/>
    <property type="match status" value="1"/>
</dbReference>
<dbReference type="PANTHER" id="PTHR42756:SF2">
    <property type="entry name" value="MARR FAMILY REGULATORY PROTEIN"/>
    <property type="match status" value="1"/>
</dbReference>
<dbReference type="GO" id="GO:0003677">
    <property type="term" value="F:DNA binding"/>
    <property type="evidence" value="ECO:0007669"/>
    <property type="project" value="UniProtKB-KW"/>
</dbReference>
<dbReference type="InterPro" id="IPR036390">
    <property type="entry name" value="WH_DNA-bd_sf"/>
</dbReference>
<dbReference type="GO" id="GO:0003700">
    <property type="term" value="F:DNA-binding transcription factor activity"/>
    <property type="evidence" value="ECO:0007669"/>
    <property type="project" value="InterPro"/>
</dbReference>
<reference evidence="6" key="2">
    <citation type="submission" date="2013-09" db="EMBL/GenBank/DDBJ databases">
        <title>Draft genome sequence of Anaerotruncus colihominis(DSM 17241).</title>
        <authorList>
            <person name="Sudarsanam P."/>
            <person name="Ley R."/>
            <person name="Guruge J."/>
            <person name="Turnbaugh P.J."/>
            <person name="Mahowald M."/>
            <person name="Liep D."/>
            <person name="Gordon J."/>
        </authorList>
    </citation>
    <scope>NUCLEOTIDE SEQUENCE</scope>
    <source>
        <strain evidence="6">DSM 17241</strain>
    </source>
</reference>
<keyword evidence="3" id="KW-0804">Transcription</keyword>
<feature type="region of interest" description="Disordered" evidence="4">
    <location>
        <begin position="173"/>
        <end position="195"/>
    </location>
</feature>
<gene>
    <name evidence="6" type="ORF">ANACOL_00663</name>
</gene>
<protein>
    <submittedName>
        <fullName evidence="6">Transcriptional regulator, MarR family</fullName>
    </submittedName>
</protein>
<dbReference type="SUPFAM" id="SSF46785">
    <property type="entry name" value="Winged helix' DNA-binding domain"/>
    <property type="match status" value="1"/>
</dbReference>
<dbReference type="InterPro" id="IPR000835">
    <property type="entry name" value="HTH_MarR-typ"/>
</dbReference>
<keyword evidence="2" id="KW-0238">DNA-binding</keyword>
<keyword evidence="7" id="KW-1185">Reference proteome</keyword>
<evidence type="ECO:0000259" key="5">
    <source>
        <dbReference type="PROSITE" id="PS50995"/>
    </source>
</evidence>
<organism evidence="6 7">
    <name type="scientific">Anaerotruncus colihominis DSM 17241</name>
    <dbReference type="NCBI Taxonomy" id="445972"/>
    <lineage>
        <taxon>Bacteria</taxon>
        <taxon>Bacillati</taxon>
        <taxon>Bacillota</taxon>
        <taxon>Clostridia</taxon>
        <taxon>Eubacteriales</taxon>
        <taxon>Oscillospiraceae</taxon>
        <taxon>Anaerotruncus</taxon>
    </lineage>
</organism>
<dbReference type="STRING" id="169435.ERS852551_03344"/>
<dbReference type="Proteomes" id="UP000003803">
    <property type="component" value="Unassembled WGS sequence"/>
</dbReference>
<evidence type="ECO:0000256" key="2">
    <source>
        <dbReference type="ARBA" id="ARBA00023125"/>
    </source>
</evidence>
<dbReference type="AlphaFoldDB" id="B0P7D1"/>
<feature type="compositionally biased region" description="Basic and acidic residues" evidence="4">
    <location>
        <begin position="186"/>
        <end position="195"/>
    </location>
</feature>
<dbReference type="HOGENOM" id="CLU_083287_18_0_9"/>
<keyword evidence="1" id="KW-0805">Transcription regulation</keyword>
<evidence type="ECO:0000256" key="4">
    <source>
        <dbReference type="SAM" id="MobiDB-lite"/>
    </source>
</evidence>
<dbReference type="PROSITE" id="PS50995">
    <property type="entry name" value="HTH_MARR_2"/>
    <property type="match status" value="1"/>
</dbReference>
<sequence>MIACDNICVMLFISHVIEQPPYKKRGMIMEMEQGQFSFSKHISILYRCGQSYYDDVLREYGIGCGQQFFLLRISQLPGISLLELAQIGSFDRGTATRAVQKLEELGYIRRVGDPNDRRVVRLYVTEKARPVIEATLAARQRWNDILTRGMTSKQREAAKTLLVAMSQNAHQYVSNDSAPHGRAAHKQADQTGKEE</sequence>
<evidence type="ECO:0000256" key="3">
    <source>
        <dbReference type="ARBA" id="ARBA00023163"/>
    </source>
</evidence>
<evidence type="ECO:0000313" key="6">
    <source>
        <dbReference type="EMBL" id="EDS12435.1"/>
    </source>
</evidence>